<gene>
    <name evidence="1" type="ORF">LCDPAC01_02140</name>
</gene>
<reference evidence="1" key="1">
    <citation type="journal article" date="2019" name="MBio">
        <title>Virus Genomes from Deep Sea Sediments Expand the Ocean Megavirome and Support Independent Origins of Viral Gigantism.</title>
        <authorList>
            <person name="Backstrom D."/>
            <person name="Yutin N."/>
            <person name="Jorgensen S.L."/>
            <person name="Dharamshi J."/>
            <person name="Homa F."/>
            <person name="Zaremba-Niedwiedzka K."/>
            <person name="Spang A."/>
            <person name="Wolf Y.I."/>
            <person name="Koonin E.V."/>
            <person name="Ettema T.J."/>
        </authorList>
    </citation>
    <scope>NUCLEOTIDE SEQUENCE</scope>
</reference>
<name>A0A481YQN8_9VIRU</name>
<sequence length="551" mass="63841">MKIDTKMISVGFNELQRFLRNRSYTENEDYIRAVTANSFIKLGLRKFIQNYDIKGFVDPGLPTEICNVFILRDILSVYPSSYNTDRGSTLYEHSKWTYYVSTSYLKSGKYMDPLEINYHRALQLASFLHDIGKIEGRKKLSHRHALDGFRILNTKSPIRKYLLGLKCNISVVELAICAIACGMHYDIGRLFIYLSDEKSQLGLSPIMYTIKLLALIGHTGINLDPYILFNICRAVSYADVEAAHVACKTDNGFINTEKDTSCAKDKTKLNYLFEERFPLTREIKERLDEILGVIEKKENTRCEISHISPSSSKILDLTLEYNQINIIENPKFSRRISDNVLVQYTGMNSQELAHALYKKLRNNIVNSSKVKYPAVNKGKIIEIIVNNWYDSIKENSRIINNRTALTGRRLFHSKSMNFLYRKNLQALYKELKTIKKNLTKERIHKLVNSIFMSGDNEIELVRRLILFLEEEKVAKNRDKYVSSTLAEYDKYLHMNRVGENITFPINLRSLFICNLQYIFSNKLIPLLSLVITKECDVDIIKLPDSRYVKVT</sequence>
<evidence type="ECO:0008006" key="2">
    <source>
        <dbReference type="Google" id="ProtNLM"/>
    </source>
</evidence>
<proteinExistence type="predicted"/>
<accession>A0A481YQN8</accession>
<organism evidence="1">
    <name type="scientific">Pithovirus LCDPAC01</name>
    <dbReference type="NCBI Taxonomy" id="2506600"/>
    <lineage>
        <taxon>Viruses</taxon>
        <taxon>Pithoviruses</taxon>
    </lineage>
</organism>
<evidence type="ECO:0000313" key="1">
    <source>
        <dbReference type="EMBL" id="QBK84733.1"/>
    </source>
</evidence>
<protein>
    <recommendedName>
        <fullName evidence="2">HD domain protein</fullName>
    </recommendedName>
</protein>
<dbReference type="EMBL" id="MK500290">
    <property type="protein sequence ID" value="QBK84733.1"/>
    <property type="molecule type" value="Genomic_DNA"/>
</dbReference>